<organism evidence="1">
    <name type="scientific">marine sediment metagenome</name>
    <dbReference type="NCBI Taxonomy" id="412755"/>
    <lineage>
        <taxon>unclassified sequences</taxon>
        <taxon>metagenomes</taxon>
        <taxon>ecological metagenomes</taxon>
    </lineage>
</organism>
<name>X1VVM3_9ZZZZ</name>
<accession>X1VVM3</accession>
<evidence type="ECO:0000313" key="1">
    <source>
        <dbReference type="EMBL" id="GAJ14735.1"/>
    </source>
</evidence>
<gene>
    <name evidence="1" type="ORF">S12H4_47999</name>
</gene>
<dbReference type="AlphaFoldDB" id="X1VVM3"/>
<dbReference type="EMBL" id="BARW01029947">
    <property type="protein sequence ID" value="GAJ14735.1"/>
    <property type="molecule type" value="Genomic_DNA"/>
</dbReference>
<feature type="non-terminal residue" evidence="1">
    <location>
        <position position="112"/>
    </location>
</feature>
<comment type="caution">
    <text evidence="1">The sequence shown here is derived from an EMBL/GenBank/DDBJ whole genome shotgun (WGS) entry which is preliminary data.</text>
</comment>
<sequence length="112" mass="11292">MSQAAGVLDLTFKAGATLTDNQYHFVKLGADGVVACGVAKELSTGILQNTPADTKAARVRLLGTSKLVMGGTCSENALLATDINGHGVLASAEKDYVGAIALEASGGADEII</sequence>
<protein>
    <submittedName>
        <fullName evidence="1">Uncharacterized protein</fullName>
    </submittedName>
</protein>
<reference evidence="1" key="1">
    <citation type="journal article" date="2014" name="Front. Microbiol.">
        <title>High frequency of phylogenetically diverse reductive dehalogenase-homologous genes in deep subseafloor sedimentary metagenomes.</title>
        <authorList>
            <person name="Kawai M."/>
            <person name="Futagami T."/>
            <person name="Toyoda A."/>
            <person name="Takaki Y."/>
            <person name="Nishi S."/>
            <person name="Hori S."/>
            <person name="Arai W."/>
            <person name="Tsubouchi T."/>
            <person name="Morono Y."/>
            <person name="Uchiyama I."/>
            <person name="Ito T."/>
            <person name="Fujiyama A."/>
            <person name="Inagaki F."/>
            <person name="Takami H."/>
        </authorList>
    </citation>
    <scope>NUCLEOTIDE SEQUENCE</scope>
    <source>
        <strain evidence="1">Expedition CK06-06</strain>
    </source>
</reference>
<proteinExistence type="predicted"/>